<dbReference type="InterPro" id="IPR008658">
    <property type="entry name" value="KAP3"/>
</dbReference>
<dbReference type="Gene3D" id="1.25.10.10">
    <property type="entry name" value="Leucine-rich Repeat Variant"/>
    <property type="match status" value="1"/>
</dbReference>
<dbReference type="InterPro" id="IPR016024">
    <property type="entry name" value="ARM-type_fold"/>
</dbReference>
<dbReference type="PANTHER" id="PTHR15605">
    <property type="entry name" value="KINESIN-ASSOCIATED PROTEINS"/>
    <property type="match status" value="1"/>
</dbReference>
<dbReference type="GO" id="GO:0044782">
    <property type="term" value="P:cilium organization"/>
    <property type="evidence" value="ECO:0007669"/>
    <property type="project" value="TreeGrafter"/>
</dbReference>
<evidence type="ECO:0000313" key="2">
    <source>
        <dbReference type="Ensembl" id="ENSSFAP00005049522.1"/>
    </source>
</evidence>
<dbReference type="GO" id="GO:0016939">
    <property type="term" value="C:kinesin II complex"/>
    <property type="evidence" value="ECO:0007669"/>
    <property type="project" value="TreeGrafter"/>
</dbReference>
<dbReference type="GO" id="GO:0005930">
    <property type="term" value="C:axoneme"/>
    <property type="evidence" value="ECO:0007669"/>
    <property type="project" value="TreeGrafter"/>
</dbReference>
<name>A0A672J8K7_SALFA</name>
<organism evidence="2 3">
    <name type="scientific">Salarias fasciatus</name>
    <name type="common">Jewelled blenny</name>
    <name type="synonym">Blennius fasciatus</name>
    <dbReference type="NCBI Taxonomy" id="181472"/>
    <lineage>
        <taxon>Eukaryota</taxon>
        <taxon>Metazoa</taxon>
        <taxon>Chordata</taxon>
        <taxon>Craniata</taxon>
        <taxon>Vertebrata</taxon>
        <taxon>Euteleostomi</taxon>
        <taxon>Actinopterygii</taxon>
        <taxon>Neopterygii</taxon>
        <taxon>Teleostei</taxon>
        <taxon>Neoteleostei</taxon>
        <taxon>Acanthomorphata</taxon>
        <taxon>Ovalentaria</taxon>
        <taxon>Blenniimorphae</taxon>
        <taxon>Blenniiformes</taxon>
        <taxon>Blennioidei</taxon>
        <taxon>Blenniidae</taxon>
        <taxon>Salariinae</taxon>
        <taxon>Salarias</taxon>
    </lineage>
</organism>
<dbReference type="InterPro" id="IPR000225">
    <property type="entry name" value="Armadillo"/>
</dbReference>
<dbReference type="PROSITE" id="PS50176">
    <property type="entry name" value="ARM_REPEAT"/>
    <property type="match status" value="1"/>
</dbReference>
<dbReference type="SMART" id="SM00185">
    <property type="entry name" value="ARM"/>
    <property type="match status" value="3"/>
</dbReference>
<dbReference type="GO" id="GO:0019894">
    <property type="term" value="F:kinesin binding"/>
    <property type="evidence" value="ECO:0007669"/>
    <property type="project" value="InterPro"/>
</dbReference>
<reference evidence="2" key="3">
    <citation type="submission" date="2025-09" db="UniProtKB">
        <authorList>
            <consortium name="Ensembl"/>
        </authorList>
    </citation>
    <scope>IDENTIFICATION</scope>
</reference>
<dbReference type="GO" id="GO:0007018">
    <property type="term" value="P:microtubule-based movement"/>
    <property type="evidence" value="ECO:0007669"/>
    <property type="project" value="TreeGrafter"/>
</dbReference>
<dbReference type="PANTHER" id="PTHR15605:SF2">
    <property type="entry name" value="KINESIN-ASSOCIATED PROTEIN 3"/>
    <property type="match status" value="1"/>
</dbReference>
<reference evidence="2" key="1">
    <citation type="submission" date="2019-06" db="EMBL/GenBank/DDBJ databases">
        <authorList>
            <consortium name="Wellcome Sanger Institute Data Sharing"/>
        </authorList>
    </citation>
    <scope>NUCLEOTIDE SEQUENCE [LARGE SCALE GENOMIC DNA]</scope>
</reference>
<gene>
    <name evidence="2" type="primary">kifap3</name>
</gene>
<dbReference type="SMART" id="SM01297">
    <property type="entry name" value="KAP"/>
    <property type="match status" value="1"/>
</dbReference>
<reference evidence="2" key="2">
    <citation type="submission" date="2025-08" db="UniProtKB">
        <authorList>
            <consortium name="Ensembl"/>
        </authorList>
    </citation>
    <scope>IDENTIFICATION</scope>
</reference>
<dbReference type="SUPFAM" id="SSF48371">
    <property type="entry name" value="ARM repeat"/>
    <property type="match status" value="1"/>
</dbReference>
<dbReference type="GO" id="GO:0035869">
    <property type="term" value="C:ciliary transition zone"/>
    <property type="evidence" value="ECO:0007669"/>
    <property type="project" value="TreeGrafter"/>
</dbReference>
<keyword evidence="3" id="KW-1185">Reference proteome</keyword>
<dbReference type="AlphaFoldDB" id="A0A672J8K7"/>
<dbReference type="InterPro" id="IPR011989">
    <property type="entry name" value="ARM-like"/>
</dbReference>
<evidence type="ECO:0008006" key="4">
    <source>
        <dbReference type="Google" id="ProtNLM"/>
    </source>
</evidence>
<feature type="repeat" description="ARM" evidence="1">
    <location>
        <begin position="584"/>
        <end position="624"/>
    </location>
</feature>
<proteinExistence type="predicted"/>
<dbReference type="Pfam" id="PF05804">
    <property type="entry name" value="KAP"/>
    <property type="match status" value="1"/>
</dbReference>
<dbReference type="Ensembl" id="ENSSFAT00005051149.1">
    <property type="protein sequence ID" value="ENSSFAP00005049522.1"/>
    <property type="gene ID" value="ENSSFAG00005023155.1"/>
</dbReference>
<dbReference type="Proteomes" id="UP000472267">
    <property type="component" value="Chromosome 18"/>
</dbReference>
<protein>
    <recommendedName>
        <fullName evidence="4">Kinesin-associated protein 3b</fullName>
    </recommendedName>
</protein>
<accession>A0A672J8K7</accession>
<sequence>MQDDPRYLKRRVTANSLDVHPTEKALVVHYEVEASILGEGGGQMLGERKEGQKIIRVKSLSPSTDVGALAKKVLEECKLIPSSRLPQVEQLLYYLQTRKTSPVEGKEKKTVKPRELTPFEGMELNEEASITKVDEYVELLYEGIPEKIRGSALILQLARNPDNLEDLLHNEAALGALARVLREDWKQSVELATIIIYIFFCFSSFSQFHGVVSHYKIGALCMSVVEHELKRHDVWREELRKKNKSAPENGSLRRDQDKAQRKYQGLLAKQEQLLRVSLYLLLNLAEDTRTELKMRNKNIVGLLVKVLERDDEELLVLVVSFLKKLSIFLENKNDMAEVDTVERLARLIPCEHEDLLNLTLRLLLNLSFDSGLRAKMVEVGLLPKLTALLGDESNRQVAMRILYHISIDDRFKGMFVYTDCIPQLMQMLYEHGEDEIEAELISVCINLAANKRNAQLMCEGNGLKMLMKRALKMKDCLLMKMIRNISQHDGPTKSLFIDYVGDLAAEIRSEEEEEWVLECLGTLANLTIPDLDWELVLKEYNLVPYLKDRLKPGSAEDDLILEVVIMIGTVSMDDACAAMLAKSGIIPALIELLNAQQEDDEFVCQIVYVFYQMVFHQATRDVIIKDTQAPAYLIDLMHDKNAEIRKVCDNTLDIIAEYDEEWGRKIQSEKFRFHNNQWLEMVESRQADESEPYLYDNDNDNDRTDLFYSADGITPGDGSVSPDFFISCSRTFSSTTASPGRPVTAYGFRPDEQPFYQYS</sequence>
<evidence type="ECO:0000313" key="3">
    <source>
        <dbReference type="Proteomes" id="UP000472267"/>
    </source>
</evidence>
<evidence type="ECO:0000256" key="1">
    <source>
        <dbReference type="PROSITE-ProRule" id="PRU00259"/>
    </source>
</evidence>